<dbReference type="Proteomes" id="UP000054007">
    <property type="component" value="Unassembled WGS sequence"/>
</dbReference>
<keyword evidence="4" id="KW-1185">Reference proteome</keyword>
<name>A0A0D7BH30_9AGAR</name>
<evidence type="ECO:0000256" key="1">
    <source>
        <dbReference type="SAM" id="Phobius"/>
    </source>
</evidence>
<dbReference type="Pfam" id="PF20151">
    <property type="entry name" value="DUF6533"/>
    <property type="match status" value="1"/>
</dbReference>
<gene>
    <name evidence="3" type="ORF">CYLTODRAFT_443018</name>
</gene>
<dbReference type="AlphaFoldDB" id="A0A0D7BH30"/>
<protein>
    <recommendedName>
        <fullName evidence="2">DUF6533 domain-containing protein</fullName>
    </recommendedName>
</protein>
<feature type="transmembrane region" description="Helical" evidence="1">
    <location>
        <begin position="129"/>
        <end position="148"/>
    </location>
</feature>
<feature type="transmembrane region" description="Helical" evidence="1">
    <location>
        <begin position="20"/>
        <end position="40"/>
    </location>
</feature>
<proteinExistence type="predicted"/>
<dbReference type="InterPro" id="IPR045340">
    <property type="entry name" value="DUF6533"/>
</dbReference>
<feature type="transmembrane region" description="Helical" evidence="1">
    <location>
        <begin position="101"/>
        <end position="122"/>
    </location>
</feature>
<dbReference type="EMBL" id="KN880493">
    <property type="protein sequence ID" value="KIY68951.1"/>
    <property type="molecule type" value="Genomic_DNA"/>
</dbReference>
<feature type="transmembrane region" description="Helical" evidence="1">
    <location>
        <begin position="218"/>
        <end position="241"/>
    </location>
</feature>
<feature type="domain" description="DUF6533" evidence="2">
    <location>
        <begin position="28"/>
        <end position="68"/>
    </location>
</feature>
<feature type="transmembrane region" description="Helical" evidence="1">
    <location>
        <begin position="178"/>
        <end position="197"/>
    </location>
</feature>
<evidence type="ECO:0000313" key="3">
    <source>
        <dbReference type="EMBL" id="KIY68951.1"/>
    </source>
</evidence>
<sequence length="335" mass="37662">MVYSGFATQESFVSLYKGNLIALHGVLVGLTWILHDYLVTLKDEATFIWPQRPSFSKYATLWIRYYTIALLIFDTCQIHAFSIPGVTSDTLCVAIDPITRIAGAVSLWSVEIILQVRIYALYGCSRKVATINAILFAASVGVFIWILVVNAKARHTLIAEAVQLPLPGCPSISPPLSWVQWIPATAYEFVIFLFALAKTFSTTLNLLRQRQTIPMMTLLIRDNVLYFFGISALLLMNNLMVVQVTHIPWFSFGPFHAAIGVLTTRMMLSLRKASLQDHYETPQSRVRNTEPEPLVWRAATDVGRPQRFAERSFIYDLDHGIVDMEMNSVAKGTAP</sequence>
<keyword evidence="1" id="KW-0812">Transmembrane</keyword>
<reference evidence="3 4" key="1">
    <citation type="journal article" date="2015" name="Fungal Genet. Biol.">
        <title>Evolution of novel wood decay mechanisms in Agaricales revealed by the genome sequences of Fistulina hepatica and Cylindrobasidium torrendii.</title>
        <authorList>
            <person name="Floudas D."/>
            <person name="Held B.W."/>
            <person name="Riley R."/>
            <person name="Nagy L.G."/>
            <person name="Koehler G."/>
            <person name="Ransdell A.S."/>
            <person name="Younus H."/>
            <person name="Chow J."/>
            <person name="Chiniquy J."/>
            <person name="Lipzen A."/>
            <person name="Tritt A."/>
            <person name="Sun H."/>
            <person name="Haridas S."/>
            <person name="LaButti K."/>
            <person name="Ohm R.A."/>
            <person name="Kues U."/>
            <person name="Blanchette R.A."/>
            <person name="Grigoriev I.V."/>
            <person name="Minto R.E."/>
            <person name="Hibbett D.S."/>
        </authorList>
    </citation>
    <scope>NUCLEOTIDE SEQUENCE [LARGE SCALE GENOMIC DNA]</scope>
    <source>
        <strain evidence="3 4">FP15055 ss-10</strain>
    </source>
</reference>
<keyword evidence="1" id="KW-1133">Transmembrane helix</keyword>
<organism evidence="3 4">
    <name type="scientific">Cylindrobasidium torrendii FP15055 ss-10</name>
    <dbReference type="NCBI Taxonomy" id="1314674"/>
    <lineage>
        <taxon>Eukaryota</taxon>
        <taxon>Fungi</taxon>
        <taxon>Dikarya</taxon>
        <taxon>Basidiomycota</taxon>
        <taxon>Agaricomycotina</taxon>
        <taxon>Agaricomycetes</taxon>
        <taxon>Agaricomycetidae</taxon>
        <taxon>Agaricales</taxon>
        <taxon>Marasmiineae</taxon>
        <taxon>Physalacriaceae</taxon>
        <taxon>Cylindrobasidium</taxon>
    </lineage>
</organism>
<evidence type="ECO:0000259" key="2">
    <source>
        <dbReference type="Pfam" id="PF20151"/>
    </source>
</evidence>
<feature type="transmembrane region" description="Helical" evidence="1">
    <location>
        <begin position="61"/>
        <end position="81"/>
    </location>
</feature>
<evidence type="ECO:0000313" key="4">
    <source>
        <dbReference type="Proteomes" id="UP000054007"/>
    </source>
</evidence>
<accession>A0A0D7BH30</accession>
<dbReference type="OrthoDB" id="3258294at2759"/>
<keyword evidence="1" id="KW-0472">Membrane</keyword>